<dbReference type="Gene3D" id="3.30.950.10">
    <property type="entry name" value="Methyltransferase, Cobalt-precorrin-4 Transmethylase, Domain 2"/>
    <property type="match status" value="1"/>
</dbReference>
<feature type="domain" description="Tetrapyrrole methylase" evidence="7">
    <location>
        <begin position="1"/>
        <end position="200"/>
    </location>
</feature>
<evidence type="ECO:0000256" key="1">
    <source>
        <dbReference type="ARBA" id="ARBA00022490"/>
    </source>
</evidence>
<keyword evidence="1 6" id="KW-0963">Cytoplasm</keyword>
<gene>
    <name evidence="6 8" type="primary">rsmI</name>
    <name evidence="8" type="ORF">FRZ67_09025</name>
</gene>
<dbReference type="Gene3D" id="3.40.1010.10">
    <property type="entry name" value="Cobalt-precorrin-4 Transmethylase, Domain 1"/>
    <property type="match status" value="1"/>
</dbReference>
<evidence type="ECO:0000256" key="2">
    <source>
        <dbReference type="ARBA" id="ARBA00022552"/>
    </source>
</evidence>
<sequence>MLYLVPTPLGNLKDITLRALEVLQQVDVILCEDTRTSSKLLQHYNIHKPLSPYHQHNEHKIFSHIADQLESGKPMALITDAGTPGISDPAFLLVRECVKRNIKVECLPGATAFVPALVNSGLPINRFIFEGFLPLKKGRHTLFTQLATEERTMVLYESPVRLLKTLEDLIEYFGAERQCCISRELTKMFEENFRGTLQEAHTHFSSKTIKGEIVMVVQGKEKYVNPSVE</sequence>
<protein>
    <recommendedName>
        <fullName evidence="6">Ribosomal RNA small subunit methyltransferase I</fullName>
        <ecNumber evidence="6">2.1.1.198</ecNumber>
    </recommendedName>
    <alternativeName>
        <fullName evidence="6">16S rRNA 2'-O-ribose C1402 methyltransferase</fullName>
    </alternativeName>
    <alternativeName>
        <fullName evidence="6">rRNA (cytidine-2'-O-)-methyltransferase RsmI</fullName>
    </alternativeName>
</protein>
<keyword evidence="5 6" id="KW-0949">S-adenosyl-L-methionine</keyword>
<evidence type="ECO:0000256" key="4">
    <source>
        <dbReference type="ARBA" id="ARBA00022679"/>
    </source>
</evidence>
<comment type="function">
    <text evidence="6">Catalyzes the 2'-O-methylation of the ribose of cytidine 1402 (C1402) in 16S rRNA.</text>
</comment>
<keyword evidence="9" id="KW-1185">Reference proteome</keyword>
<comment type="similarity">
    <text evidence="6">Belongs to the methyltransferase superfamily. RsmI family.</text>
</comment>
<evidence type="ECO:0000313" key="8">
    <source>
        <dbReference type="EMBL" id="QEC67432.1"/>
    </source>
</evidence>
<dbReference type="NCBIfam" id="TIGR00096">
    <property type="entry name" value="16S rRNA (cytidine(1402)-2'-O)-methyltransferase"/>
    <property type="match status" value="1"/>
</dbReference>
<dbReference type="OrthoDB" id="9809084at2"/>
<keyword evidence="4 6" id="KW-0808">Transferase</keyword>
<dbReference type="FunFam" id="3.30.950.10:FF:000002">
    <property type="entry name" value="Ribosomal RNA small subunit methyltransferase I"/>
    <property type="match status" value="1"/>
</dbReference>
<dbReference type="FunFam" id="3.40.1010.10:FF:000007">
    <property type="entry name" value="Ribosomal RNA small subunit methyltransferase I"/>
    <property type="match status" value="1"/>
</dbReference>
<name>A0A5B8V7W3_9BACT</name>
<dbReference type="HAMAP" id="MF_01877">
    <property type="entry name" value="16SrRNA_methyltr_I"/>
    <property type="match status" value="1"/>
</dbReference>
<organism evidence="8 9">
    <name type="scientific">Panacibacter ginsenosidivorans</name>
    <dbReference type="NCBI Taxonomy" id="1813871"/>
    <lineage>
        <taxon>Bacteria</taxon>
        <taxon>Pseudomonadati</taxon>
        <taxon>Bacteroidota</taxon>
        <taxon>Chitinophagia</taxon>
        <taxon>Chitinophagales</taxon>
        <taxon>Chitinophagaceae</taxon>
        <taxon>Panacibacter</taxon>
    </lineage>
</organism>
<evidence type="ECO:0000259" key="7">
    <source>
        <dbReference type="Pfam" id="PF00590"/>
    </source>
</evidence>
<dbReference type="EMBL" id="CP042435">
    <property type="protein sequence ID" value="QEC67432.1"/>
    <property type="molecule type" value="Genomic_DNA"/>
</dbReference>
<dbReference type="RefSeq" id="WP_147189239.1">
    <property type="nucleotide sequence ID" value="NZ_CP042435.1"/>
</dbReference>
<dbReference type="SUPFAM" id="SSF53790">
    <property type="entry name" value="Tetrapyrrole methylase"/>
    <property type="match status" value="1"/>
</dbReference>
<dbReference type="KEGG" id="pgin:FRZ67_09025"/>
<dbReference type="PIRSF" id="PIRSF005917">
    <property type="entry name" value="MTase_YraL"/>
    <property type="match status" value="1"/>
</dbReference>
<proteinExistence type="inferred from homology"/>
<evidence type="ECO:0000256" key="5">
    <source>
        <dbReference type="ARBA" id="ARBA00022691"/>
    </source>
</evidence>
<dbReference type="Pfam" id="PF00590">
    <property type="entry name" value="TP_methylase"/>
    <property type="match status" value="1"/>
</dbReference>
<dbReference type="CDD" id="cd11648">
    <property type="entry name" value="RsmI"/>
    <property type="match status" value="1"/>
</dbReference>
<evidence type="ECO:0000313" key="9">
    <source>
        <dbReference type="Proteomes" id="UP000321533"/>
    </source>
</evidence>
<dbReference type="PANTHER" id="PTHR46111:SF1">
    <property type="entry name" value="RIBOSOMAL RNA SMALL SUBUNIT METHYLTRANSFERASE I"/>
    <property type="match status" value="1"/>
</dbReference>
<dbReference type="EC" id="2.1.1.198" evidence="6"/>
<dbReference type="InterPro" id="IPR035996">
    <property type="entry name" value="4pyrrol_Methylase_sf"/>
</dbReference>
<evidence type="ECO:0000256" key="3">
    <source>
        <dbReference type="ARBA" id="ARBA00022603"/>
    </source>
</evidence>
<comment type="catalytic activity">
    <reaction evidence="6">
        <text>cytidine(1402) in 16S rRNA + S-adenosyl-L-methionine = 2'-O-methylcytidine(1402) in 16S rRNA + S-adenosyl-L-homocysteine + H(+)</text>
        <dbReference type="Rhea" id="RHEA:42924"/>
        <dbReference type="Rhea" id="RHEA-COMP:10285"/>
        <dbReference type="Rhea" id="RHEA-COMP:10286"/>
        <dbReference type="ChEBI" id="CHEBI:15378"/>
        <dbReference type="ChEBI" id="CHEBI:57856"/>
        <dbReference type="ChEBI" id="CHEBI:59789"/>
        <dbReference type="ChEBI" id="CHEBI:74495"/>
        <dbReference type="ChEBI" id="CHEBI:82748"/>
        <dbReference type="EC" id="2.1.1.198"/>
    </reaction>
</comment>
<dbReference type="InterPro" id="IPR000878">
    <property type="entry name" value="4pyrrol_Mease"/>
</dbReference>
<dbReference type="GO" id="GO:0005737">
    <property type="term" value="C:cytoplasm"/>
    <property type="evidence" value="ECO:0007669"/>
    <property type="project" value="UniProtKB-SubCell"/>
</dbReference>
<dbReference type="PANTHER" id="PTHR46111">
    <property type="entry name" value="RIBOSOMAL RNA SMALL SUBUNIT METHYLTRANSFERASE I"/>
    <property type="match status" value="1"/>
</dbReference>
<dbReference type="InterPro" id="IPR008189">
    <property type="entry name" value="rRNA_ssu_MeTfrase_I"/>
</dbReference>
<dbReference type="AlphaFoldDB" id="A0A5B8V7W3"/>
<dbReference type="InterPro" id="IPR014777">
    <property type="entry name" value="4pyrrole_Mease_sub1"/>
</dbReference>
<reference evidence="8 9" key="1">
    <citation type="journal article" date="2016" name="Int. J. Syst. Evol. Microbiol.">
        <title>Panacibacter ginsenosidivorans gen. nov., sp. nov., with ginsenoside converting activity isolated from soil of a ginseng field.</title>
        <authorList>
            <person name="Siddiqi M.Z."/>
            <person name="Muhammad Shafi S."/>
            <person name="Choi K.D."/>
            <person name="Im W.T."/>
        </authorList>
    </citation>
    <scope>NUCLEOTIDE SEQUENCE [LARGE SCALE GENOMIC DNA]</scope>
    <source>
        <strain evidence="8 9">Gsoil1550</strain>
    </source>
</reference>
<evidence type="ECO:0000256" key="6">
    <source>
        <dbReference type="HAMAP-Rule" id="MF_01877"/>
    </source>
</evidence>
<dbReference type="InterPro" id="IPR014776">
    <property type="entry name" value="4pyrrole_Mease_sub2"/>
</dbReference>
<comment type="subcellular location">
    <subcellularLocation>
        <location evidence="6">Cytoplasm</location>
    </subcellularLocation>
</comment>
<dbReference type="Proteomes" id="UP000321533">
    <property type="component" value="Chromosome"/>
</dbReference>
<keyword evidence="3 6" id="KW-0489">Methyltransferase</keyword>
<dbReference type="GO" id="GO:0070677">
    <property type="term" value="F:rRNA (cytosine-2'-O-)-methyltransferase activity"/>
    <property type="evidence" value="ECO:0007669"/>
    <property type="project" value="UniProtKB-UniRule"/>
</dbReference>
<keyword evidence="2 6" id="KW-0698">rRNA processing</keyword>
<accession>A0A5B8V7W3</accession>